<accession>A0A9X9T7P1</accession>
<dbReference type="AlphaFoldDB" id="A0A9X9T7P1"/>
<reference evidence="1" key="1">
    <citation type="submission" date="2022-11" db="EMBL/GenBank/DDBJ databases">
        <title>Complete genome sequence of Methanogenium organophilum DSM 3596.</title>
        <authorList>
            <person name="Chen S.-C."/>
            <person name="Lai S.-J."/>
            <person name="You Y.-T."/>
        </authorList>
    </citation>
    <scope>NUCLEOTIDE SEQUENCE</scope>
    <source>
        <strain evidence="1">DSM 3596</strain>
    </source>
</reference>
<gene>
    <name evidence="1" type="ORF">OU421_00015</name>
</gene>
<dbReference type="InterPro" id="IPR023093">
    <property type="entry name" value="ScpA-like_C"/>
</dbReference>
<organism evidence="1 2">
    <name type="scientific">Methanogenium organophilum</name>
    <dbReference type="NCBI Taxonomy" id="2199"/>
    <lineage>
        <taxon>Archaea</taxon>
        <taxon>Methanobacteriati</taxon>
        <taxon>Methanobacteriota</taxon>
        <taxon>Stenosarchaea group</taxon>
        <taxon>Methanomicrobia</taxon>
        <taxon>Methanomicrobiales</taxon>
        <taxon>Methanomicrobiaceae</taxon>
        <taxon>Methanogenium</taxon>
    </lineage>
</organism>
<dbReference type="Gene3D" id="6.10.250.2410">
    <property type="match status" value="1"/>
</dbReference>
<evidence type="ECO:0000313" key="2">
    <source>
        <dbReference type="Proteomes" id="UP001163096"/>
    </source>
</evidence>
<dbReference type="InterPro" id="IPR003768">
    <property type="entry name" value="ScpA"/>
</dbReference>
<dbReference type="PANTHER" id="PTHR33969">
    <property type="entry name" value="SEGREGATION AND CONDENSATION PROTEIN A"/>
    <property type="match status" value="1"/>
</dbReference>
<dbReference type="KEGG" id="mou:OU421_00015"/>
<protein>
    <submittedName>
        <fullName evidence="1">ScpA family protein</fullName>
    </submittedName>
</protein>
<name>A0A9X9T7P1_METOG</name>
<sequence length="240" mass="28200">MHEEPVEILVSMAESGEIDPWNIDIVEVTDRFLGELERMKALDLRISGRTLFFASLLLRMKSEYLEETEDDEPDFIEESFDLTDDFDAGIDFSFDDISEPIEKLEREIKRRIGRKGKRKSPVTLYELIKELKTAEKMERRRTRKKRAFPDVVFDAGDIVSVAHEEDLQDLTVSVHSCFERMAKRDKTVTLSSLSSEMNKDYRVVYLPLLFLMLEGKLMIWQEEFFGDIYIDTWRAEAFDE</sequence>
<dbReference type="EMBL" id="CP113361">
    <property type="protein sequence ID" value="WAI01299.1"/>
    <property type="molecule type" value="Genomic_DNA"/>
</dbReference>
<dbReference type="GeneID" id="76833439"/>
<dbReference type="PANTHER" id="PTHR33969:SF2">
    <property type="entry name" value="SEGREGATION AND CONDENSATION PROTEIN A"/>
    <property type="match status" value="1"/>
</dbReference>
<keyword evidence="2" id="KW-1185">Reference proteome</keyword>
<dbReference type="Proteomes" id="UP001163096">
    <property type="component" value="Chromosome"/>
</dbReference>
<dbReference type="Pfam" id="PF02616">
    <property type="entry name" value="SMC_ScpA"/>
    <property type="match status" value="1"/>
</dbReference>
<proteinExistence type="predicted"/>
<dbReference type="RefSeq" id="WP_268186525.1">
    <property type="nucleotide sequence ID" value="NZ_CP113361.1"/>
</dbReference>
<dbReference type="Gene3D" id="1.10.10.580">
    <property type="entry name" value="Structural maintenance of chromosome 1. Chain E"/>
    <property type="match status" value="1"/>
</dbReference>
<evidence type="ECO:0000313" key="1">
    <source>
        <dbReference type="EMBL" id="WAI01299.1"/>
    </source>
</evidence>